<protein>
    <submittedName>
        <fullName evidence="5">AraC-like DNA-binding protein</fullName>
    </submittedName>
</protein>
<keyword evidence="1" id="KW-0805">Transcription regulation</keyword>
<evidence type="ECO:0000256" key="2">
    <source>
        <dbReference type="ARBA" id="ARBA00023125"/>
    </source>
</evidence>
<accession>A0A2N0H4U9</accession>
<dbReference type="InterPro" id="IPR050204">
    <property type="entry name" value="AraC_XylS_family_regulators"/>
</dbReference>
<dbReference type="PANTHER" id="PTHR46796">
    <property type="entry name" value="HTH-TYPE TRANSCRIPTIONAL ACTIVATOR RHAS-RELATED"/>
    <property type="match status" value="1"/>
</dbReference>
<reference evidence="5 6" key="1">
    <citation type="submission" date="2017-11" db="EMBL/GenBank/DDBJ databases">
        <title>Genomic Encyclopedia of Type Strains, Phase III (KMG-III): the genomes of soil and plant-associated and newly described type strains.</title>
        <authorList>
            <person name="Whitman W."/>
        </authorList>
    </citation>
    <scope>NUCLEOTIDE SEQUENCE [LARGE SCALE GENOMIC DNA]</scope>
    <source>
        <strain evidence="5 6">CGMCC 1.12274</strain>
    </source>
</reference>
<dbReference type="InterPro" id="IPR018060">
    <property type="entry name" value="HTH_AraC"/>
</dbReference>
<dbReference type="PROSITE" id="PS01124">
    <property type="entry name" value="HTH_ARAC_FAMILY_2"/>
    <property type="match status" value="1"/>
</dbReference>
<dbReference type="EMBL" id="PHUF01000005">
    <property type="protein sequence ID" value="PKB13958.1"/>
    <property type="molecule type" value="Genomic_DNA"/>
</dbReference>
<proteinExistence type="predicted"/>
<keyword evidence="3" id="KW-0804">Transcription</keyword>
<evidence type="ECO:0000256" key="1">
    <source>
        <dbReference type="ARBA" id="ARBA00023015"/>
    </source>
</evidence>
<dbReference type="SMART" id="SM00342">
    <property type="entry name" value="HTH_ARAC"/>
    <property type="match status" value="1"/>
</dbReference>
<keyword evidence="2 5" id="KW-0238">DNA-binding</keyword>
<evidence type="ECO:0000313" key="5">
    <source>
        <dbReference type="EMBL" id="PKB13958.1"/>
    </source>
</evidence>
<organism evidence="5 6">
    <name type="scientific">Novosphingobium kunmingense</name>
    <dbReference type="NCBI Taxonomy" id="1211806"/>
    <lineage>
        <taxon>Bacteria</taxon>
        <taxon>Pseudomonadati</taxon>
        <taxon>Pseudomonadota</taxon>
        <taxon>Alphaproteobacteria</taxon>
        <taxon>Sphingomonadales</taxon>
        <taxon>Sphingomonadaceae</taxon>
        <taxon>Novosphingobium</taxon>
    </lineage>
</organism>
<evidence type="ECO:0000313" key="6">
    <source>
        <dbReference type="Proteomes" id="UP000232587"/>
    </source>
</evidence>
<dbReference type="Proteomes" id="UP000232587">
    <property type="component" value="Unassembled WGS sequence"/>
</dbReference>
<dbReference type="OrthoDB" id="2559672at2"/>
<evidence type="ECO:0000256" key="3">
    <source>
        <dbReference type="ARBA" id="ARBA00023163"/>
    </source>
</evidence>
<name>A0A2N0H4U9_9SPHN</name>
<dbReference type="SUPFAM" id="SSF46689">
    <property type="entry name" value="Homeodomain-like"/>
    <property type="match status" value="1"/>
</dbReference>
<dbReference type="RefSeq" id="WP_100867821.1">
    <property type="nucleotide sequence ID" value="NZ_PHUF01000005.1"/>
</dbReference>
<comment type="caution">
    <text evidence="5">The sequence shown here is derived from an EMBL/GenBank/DDBJ whole genome shotgun (WGS) entry which is preliminary data.</text>
</comment>
<gene>
    <name evidence="5" type="ORF">B0I00_2586</name>
</gene>
<dbReference type="InterPro" id="IPR009057">
    <property type="entry name" value="Homeodomain-like_sf"/>
</dbReference>
<dbReference type="GO" id="GO:0043565">
    <property type="term" value="F:sequence-specific DNA binding"/>
    <property type="evidence" value="ECO:0007669"/>
    <property type="project" value="InterPro"/>
</dbReference>
<dbReference type="GO" id="GO:0003700">
    <property type="term" value="F:DNA-binding transcription factor activity"/>
    <property type="evidence" value="ECO:0007669"/>
    <property type="project" value="InterPro"/>
</dbReference>
<keyword evidence="6" id="KW-1185">Reference proteome</keyword>
<feature type="domain" description="HTH araC/xylS-type" evidence="4">
    <location>
        <begin position="159"/>
        <end position="257"/>
    </location>
</feature>
<evidence type="ECO:0000259" key="4">
    <source>
        <dbReference type="PROSITE" id="PS01124"/>
    </source>
</evidence>
<sequence>MIVTLVASGDPALEPWILGYAATELESGRRVERRVVPARPNCFLQVNLAGNQTIVDIESGERIATPSVCLFGPLGHYRYDMECANGYRSFRIRLQPASAGRLFGVDPLALADRFQPISLPDGLLEALHAAAPDYPAMAALCDRWIAGLVAGGLSECEVARAARVVRERRGQVGIGSLHDSSGLSMRHFQRRFKALTGQNPKHYARVCRVAHAVWMKECNADLPWTAIAVDVGYADQSHFIRDFKALTGMIPRNFVRHLPQFTALRVAAPATVHA</sequence>
<dbReference type="AlphaFoldDB" id="A0A2N0H4U9"/>
<dbReference type="Pfam" id="PF12833">
    <property type="entry name" value="HTH_18"/>
    <property type="match status" value="1"/>
</dbReference>
<dbReference type="Gene3D" id="1.10.10.60">
    <property type="entry name" value="Homeodomain-like"/>
    <property type="match status" value="1"/>
</dbReference>